<comment type="caution">
    <text evidence="1">The sequence shown here is derived from an EMBL/GenBank/DDBJ whole genome shotgun (WGS) entry which is preliminary data.</text>
</comment>
<protein>
    <submittedName>
        <fullName evidence="1">Uncharacterized protein</fullName>
    </submittedName>
</protein>
<accession>A0A2C0UYW3</accession>
<evidence type="ECO:0000313" key="2">
    <source>
        <dbReference type="Proteomes" id="UP000219775"/>
    </source>
</evidence>
<dbReference type="AlphaFoldDB" id="A0A2C4INW5"/>
<proteinExistence type="predicted"/>
<sequence>MDIQRKKTGTMRKVARYTGAIAILLLVVSFIYQWNKGLEVDTTEQLSLALAVAFFLSSFIPERKRDSN</sequence>
<dbReference type="EMBL" id="NUDP01000028">
    <property type="protein sequence ID" value="PEM70929.1"/>
    <property type="molecule type" value="Genomic_DNA"/>
</dbReference>
<evidence type="ECO:0000313" key="1">
    <source>
        <dbReference type="EMBL" id="PEM70929.1"/>
    </source>
</evidence>
<gene>
    <name evidence="1" type="ORF">CN613_06885</name>
</gene>
<dbReference type="RefSeq" id="WP_018767838.1">
    <property type="nucleotide sequence ID" value="NZ_JARTHX010000069.1"/>
</dbReference>
<accession>A0A2C4INW5</accession>
<dbReference type="Proteomes" id="UP000219775">
    <property type="component" value="Unassembled WGS sequence"/>
</dbReference>
<organism evidence="1 2">
    <name type="scientific">Bacillus pseudomycoides</name>
    <dbReference type="NCBI Taxonomy" id="64104"/>
    <lineage>
        <taxon>Bacteria</taxon>
        <taxon>Bacillati</taxon>
        <taxon>Bacillota</taxon>
        <taxon>Bacilli</taxon>
        <taxon>Bacillales</taxon>
        <taxon>Bacillaceae</taxon>
        <taxon>Bacillus</taxon>
        <taxon>Bacillus cereus group</taxon>
    </lineage>
</organism>
<name>A0A2C4INW5_9BACI</name>
<reference evidence="1 2" key="1">
    <citation type="submission" date="2017-09" db="EMBL/GenBank/DDBJ databases">
        <title>Large-scale bioinformatics analysis of Bacillus genomes uncovers conserved roles of natural products in bacterial physiology.</title>
        <authorList>
            <consortium name="Agbiome Team Llc"/>
            <person name="Bleich R.M."/>
            <person name="Grubbs K.J."/>
            <person name="Santa Maria K.C."/>
            <person name="Allen S.E."/>
            <person name="Farag S."/>
            <person name="Shank E.A."/>
            <person name="Bowers A."/>
        </authorList>
    </citation>
    <scope>NUCLEOTIDE SEQUENCE [LARGE SCALE GENOMIC DNA]</scope>
    <source>
        <strain evidence="1 2">AFS009893</strain>
    </source>
</reference>